<feature type="domain" description="Tyr recombinase" evidence="4">
    <location>
        <begin position="95"/>
        <end position="303"/>
    </location>
</feature>
<evidence type="ECO:0000259" key="4">
    <source>
        <dbReference type="PROSITE" id="PS51898"/>
    </source>
</evidence>
<comment type="similarity">
    <text evidence="1">Belongs to the 'phage' integrase family.</text>
</comment>
<evidence type="ECO:0000313" key="5">
    <source>
        <dbReference type="EMBL" id="MEQ2638216.1"/>
    </source>
</evidence>
<dbReference type="InterPro" id="IPR002104">
    <property type="entry name" value="Integrase_catalytic"/>
</dbReference>
<evidence type="ECO:0000313" key="6">
    <source>
        <dbReference type="Proteomes" id="UP001478817"/>
    </source>
</evidence>
<dbReference type="InterPro" id="IPR010998">
    <property type="entry name" value="Integrase_recombinase_N"/>
</dbReference>
<dbReference type="Proteomes" id="UP001478817">
    <property type="component" value="Unassembled WGS sequence"/>
</dbReference>
<dbReference type="InterPro" id="IPR011010">
    <property type="entry name" value="DNA_brk_join_enz"/>
</dbReference>
<accession>A0ABV1II17</accession>
<dbReference type="Pfam" id="PF00589">
    <property type="entry name" value="Phage_integrase"/>
    <property type="match status" value="1"/>
</dbReference>
<reference evidence="5 6" key="1">
    <citation type="submission" date="2024-04" db="EMBL/GenBank/DDBJ databases">
        <title>Human intestinal bacterial collection.</title>
        <authorList>
            <person name="Pauvert C."/>
            <person name="Hitch T.C.A."/>
            <person name="Clavel T."/>
        </authorList>
    </citation>
    <scope>NUCLEOTIDE SEQUENCE [LARGE SCALE GENOMIC DNA]</scope>
    <source>
        <strain evidence="5 6">CLA-AA-H197</strain>
    </source>
</reference>
<evidence type="ECO:0000256" key="2">
    <source>
        <dbReference type="ARBA" id="ARBA00023125"/>
    </source>
</evidence>
<protein>
    <submittedName>
        <fullName evidence="5">Site-specific integrase</fullName>
    </submittedName>
</protein>
<evidence type="ECO:0000256" key="1">
    <source>
        <dbReference type="ARBA" id="ARBA00008857"/>
    </source>
</evidence>
<evidence type="ECO:0000256" key="3">
    <source>
        <dbReference type="ARBA" id="ARBA00023172"/>
    </source>
</evidence>
<dbReference type="PANTHER" id="PTHR30349:SF64">
    <property type="entry name" value="PROPHAGE INTEGRASE INTD-RELATED"/>
    <property type="match status" value="1"/>
</dbReference>
<dbReference type="Gene3D" id="1.10.443.10">
    <property type="entry name" value="Intergrase catalytic core"/>
    <property type="match status" value="1"/>
</dbReference>
<dbReference type="Gene3D" id="1.10.150.130">
    <property type="match status" value="1"/>
</dbReference>
<keyword evidence="2" id="KW-0238">DNA-binding</keyword>
<name>A0ABV1II17_9ACTN</name>
<sequence>MQYVQPYTARKAEQKALLFAPWIAETPLDKIEPALISEALMHLGAKGGRSRKGLSTATLRAAHLAGSQAADWAVTRGLASKNPFKGVARPRANYRQSQFLTQGQANKLARAASRSFNKCLASGDVTRASYSLAVCLAIATGLRRGEIFALDWDDFNEKTMRISVSKAIKGDGSLGRPKTVASVRNVAIGEKLCKLLQKMRAWQEEHFPEKDWSQSAFIMCGEDGGIASLNAFEHWWRAWANRGGWNGLRFHELRHTHATLLISNGTDVKTVQMRLGHSSAEVTMSCYAHALPMADGSAASMLDSTLFSR</sequence>
<dbReference type="PROSITE" id="PS51898">
    <property type="entry name" value="TYR_RECOMBINASE"/>
    <property type="match status" value="1"/>
</dbReference>
<dbReference type="RefSeq" id="WP_349182850.1">
    <property type="nucleotide sequence ID" value="NZ_JBBNGS010000014.1"/>
</dbReference>
<dbReference type="InterPro" id="IPR013762">
    <property type="entry name" value="Integrase-like_cat_sf"/>
</dbReference>
<comment type="caution">
    <text evidence="5">The sequence shown here is derived from an EMBL/GenBank/DDBJ whole genome shotgun (WGS) entry which is preliminary data.</text>
</comment>
<proteinExistence type="inferred from homology"/>
<keyword evidence="3" id="KW-0233">DNA recombination</keyword>
<dbReference type="PANTHER" id="PTHR30349">
    <property type="entry name" value="PHAGE INTEGRASE-RELATED"/>
    <property type="match status" value="1"/>
</dbReference>
<dbReference type="InterPro" id="IPR050090">
    <property type="entry name" value="Tyrosine_recombinase_XerCD"/>
</dbReference>
<keyword evidence="6" id="KW-1185">Reference proteome</keyword>
<organism evidence="5 6">
    <name type="scientific">Paratractidigestivibacter faecalis</name>
    <dbReference type="NCBI Taxonomy" id="2292441"/>
    <lineage>
        <taxon>Bacteria</taxon>
        <taxon>Bacillati</taxon>
        <taxon>Actinomycetota</taxon>
        <taxon>Coriobacteriia</taxon>
        <taxon>Coriobacteriales</taxon>
        <taxon>Atopobiaceae</taxon>
        <taxon>Paratractidigestivibacter</taxon>
    </lineage>
</organism>
<dbReference type="CDD" id="cd01189">
    <property type="entry name" value="INT_ICEBs1_C_like"/>
    <property type="match status" value="1"/>
</dbReference>
<gene>
    <name evidence="5" type="ORF">AAAT05_07675</name>
</gene>
<dbReference type="EMBL" id="JBBNGS010000014">
    <property type="protein sequence ID" value="MEQ2638216.1"/>
    <property type="molecule type" value="Genomic_DNA"/>
</dbReference>
<dbReference type="SUPFAM" id="SSF56349">
    <property type="entry name" value="DNA breaking-rejoining enzymes"/>
    <property type="match status" value="1"/>
</dbReference>